<feature type="domain" description="Response regulatory" evidence="3">
    <location>
        <begin position="1"/>
        <end position="99"/>
    </location>
</feature>
<dbReference type="SUPFAM" id="SSF46894">
    <property type="entry name" value="C-terminal effector domain of the bipartite response regulators"/>
    <property type="match status" value="1"/>
</dbReference>
<dbReference type="EMBL" id="JARXVC010000030">
    <property type="protein sequence ID" value="MDH6284908.1"/>
    <property type="molecule type" value="Genomic_DNA"/>
</dbReference>
<reference evidence="4 5" key="1">
    <citation type="submission" date="2023-04" db="EMBL/GenBank/DDBJ databases">
        <title>Forest soil microbial communities from Buena Vista Peninsula, Colon Province, Panama.</title>
        <authorList>
            <person name="Bouskill N."/>
        </authorList>
    </citation>
    <scope>NUCLEOTIDE SEQUENCE [LARGE SCALE GENOMIC DNA]</scope>
    <source>
        <strain evidence="4 5">CFH S0262</strain>
    </source>
</reference>
<dbReference type="Gene3D" id="3.40.50.2300">
    <property type="match status" value="1"/>
</dbReference>
<evidence type="ECO:0000313" key="5">
    <source>
        <dbReference type="Proteomes" id="UP001160334"/>
    </source>
</evidence>
<accession>A0ABT6MKQ6</accession>
<dbReference type="Proteomes" id="UP001160334">
    <property type="component" value="Unassembled WGS sequence"/>
</dbReference>
<dbReference type="SUPFAM" id="SSF52172">
    <property type="entry name" value="CheY-like"/>
    <property type="match status" value="1"/>
</dbReference>
<evidence type="ECO:0000256" key="2">
    <source>
        <dbReference type="PROSITE-ProRule" id="PRU00169"/>
    </source>
</evidence>
<organism evidence="4 5">
    <name type="scientific">Prescottella agglutinans</name>
    <dbReference type="NCBI Taxonomy" id="1644129"/>
    <lineage>
        <taxon>Bacteria</taxon>
        <taxon>Bacillati</taxon>
        <taxon>Actinomycetota</taxon>
        <taxon>Actinomycetes</taxon>
        <taxon>Mycobacteriales</taxon>
        <taxon>Nocardiaceae</taxon>
        <taxon>Prescottella</taxon>
    </lineage>
</organism>
<dbReference type="InterPro" id="IPR036388">
    <property type="entry name" value="WH-like_DNA-bd_sf"/>
</dbReference>
<keyword evidence="5" id="KW-1185">Reference proteome</keyword>
<proteinExistence type="predicted"/>
<dbReference type="GO" id="GO:0003677">
    <property type="term" value="F:DNA binding"/>
    <property type="evidence" value="ECO:0007669"/>
    <property type="project" value="UniProtKB-KW"/>
</dbReference>
<dbReference type="InterPro" id="IPR001789">
    <property type="entry name" value="Sig_transdc_resp-reg_receiver"/>
</dbReference>
<gene>
    <name evidence="4" type="ORF">M2280_006172</name>
</gene>
<evidence type="ECO:0000313" key="4">
    <source>
        <dbReference type="EMBL" id="MDH6284908.1"/>
    </source>
</evidence>
<evidence type="ECO:0000256" key="1">
    <source>
        <dbReference type="ARBA" id="ARBA00023125"/>
    </source>
</evidence>
<feature type="modified residue" description="4-aspartylphosphate" evidence="2">
    <location>
        <position position="36"/>
    </location>
</feature>
<evidence type="ECO:0000259" key="3">
    <source>
        <dbReference type="PROSITE" id="PS50110"/>
    </source>
</evidence>
<dbReference type="InterPro" id="IPR016032">
    <property type="entry name" value="Sig_transdc_resp-reg_C-effctor"/>
</dbReference>
<dbReference type="InterPro" id="IPR039420">
    <property type="entry name" value="WalR-like"/>
</dbReference>
<dbReference type="InterPro" id="IPR011006">
    <property type="entry name" value="CheY-like_superfamily"/>
</dbReference>
<sequence>MRAIIGEQPDMELVAAASTVPELLTQTTNVDVVVLDLLLEDGSSPETNVELLREAGIPALVFTSGDPYLVRMAAKAGVLGVLRKNVHESVLVNALRDAASGTMVPTVEWASAIDADEGFVELPPRLQRVLELYAAGVSGAGVARALGLSAETIPGYVSDIRDIYSAAGRPAPTKTHLYERAIEDGWLPIPRR</sequence>
<name>A0ABT6MKQ6_9NOCA</name>
<keyword evidence="1 4" id="KW-0238">DNA-binding</keyword>
<dbReference type="PROSITE" id="PS50110">
    <property type="entry name" value="RESPONSE_REGULATORY"/>
    <property type="match status" value="1"/>
</dbReference>
<dbReference type="Gene3D" id="1.10.10.10">
    <property type="entry name" value="Winged helix-like DNA-binding domain superfamily/Winged helix DNA-binding domain"/>
    <property type="match status" value="1"/>
</dbReference>
<keyword evidence="2" id="KW-0597">Phosphoprotein</keyword>
<protein>
    <submittedName>
        <fullName evidence="4">DNA-binding NarL/FixJ family response regulator</fullName>
    </submittedName>
</protein>
<dbReference type="PANTHER" id="PTHR43214">
    <property type="entry name" value="TWO-COMPONENT RESPONSE REGULATOR"/>
    <property type="match status" value="1"/>
</dbReference>
<comment type="caution">
    <text evidence="4">The sequence shown here is derived from an EMBL/GenBank/DDBJ whole genome shotgun (WGS) entry which is preliminary data.</text>
</comment>